<organism evidence="1 2">
    <name type="scientific">Candidatus Pullichristensenella stercorigallinarum</name>
    <dbReference type="NCBI Taxonomy" id="2840909"/>
    <lineage>
        <taxon>Bacteria</taxon>
        <taxon>Bacillati</taxon>
        <taxon>Bacillota</taxon>
        <taxon>Clostridia</taxon>
        <taxon>Candidatus Pullichristensenella</taxon>
    </lineage>
</organism>
<protein>
    <recommendedName>
        <fullName evidence="3">MerR family transcriptional regulator</fullName>
    </recommendedName>
</protein>
<dbReference type="Proteomes" id="UP000824260">
    <property type="component" value="Unassembled WGS sequence"/>
</dbReference>
<evidence type="ECO:0000313" key="2">
    <source>
        <dbReference type="Proteomes" id="UP000824260"/>
    </source>
</evidence>
<dbReference type="AlphaFoldDB" id="A0A9D1CX53"/>
<comment type="caution">
    <text evidence="1">The sequence shown here is derived from an EMBL/GenBank/DDBJ whole genome shotgun (WGS) entry which is preliminary data.</text>
</comment>
<sequence length="78" mass="9146">MLEGDPAQAVIQNLKDAGCDLETMERFLALEQTGQTREQLKLLSVHRKRLLDKVHEEERRIDCLDYLVYQMKKGKRTT</sequence>
<accession>A0A9D1CX53</accession>
<name>A0A9D1CX53_9FIRM</name>
<dbReference type="EMBL" id="DVFZ01000108">
    <property type="protein sequence ID" value="HIQ83767.1"/>
    <property type="molecule type" value="Genomic_DNA"/>
</dbReference>
<evidence type="ECO:0000313" key="1">
    <source>
        <dbReference type="EMBL" id="HIQ83767.1"/>
    </source>
</evidence>
<reference evidence="1" key="2">
    <citation type="journal article" date="2021" name="PeerJ">
        <title>Extensive microbial diversity within the chicken gut microbiome revealed by metagenomics and culture.</title>
        <authorList>
            <person name="Gilroy R."/>
            <person name="Ravi A."/>
            <person name="Getino M."/>
            <person name="Pursley I."/>
            <person name="Horton D.L."/>
            <person name="Alikhan N.F."/>
            <person name="Baker D."/>
            <person name="Gharbi K."/>
            <person name="Hall N."/>
            <person name="Watson M."/>
            <person name="Adriaenssens E.M."/>
            <person name="Foster-Nyarko E."/>
            <person name="Jarju S."/>
            <person name="Secka A."/>
            <person name="Antonio M."/>
            <person name="Oren A."/>
            <person name="Chaudhuri R.R."/>
            <person name="La Ragione R."/>
            <person name="Hildebrand F."/>
            <person name="Pallen M.J."/>
        </authorList>
    </citation>
    <scope>NUCLEOTIDE SEQUENCE</scope>
    <source>
        <strain evidence="1">ChiSjej6B24-2974</strain>
    </source>
</reference>
<dbReference type="InterPro" id="IPR009061">
    <property type="entry name" value="DNA-bd_dom_put_sf"/>
</dbReference>
<proteinExistence type="predicted"/>
<evidence type="ECO:0008006" key="3">
    <source>
        <dbReference type="Google" id="ProtNLM"/>
    </source>
</evidence>
<gene>
    <name evidence="1" type="ORF">IAA52_11785</name>
</gene>
<reference evidence="1" key="1">
    <citation type="submission" date="2020-10" db="EMBL/GenBank/DDBJ databases">
        <authorList>
            <person name="Gilroy R."/>
        </authorList>
    </citation>
    <scope>NUCLEOTIDE SEQUENCE</scope>
    <source>
        <strain evidence="1">ChiSjej6B24-2974</strain>
    </source>
</reference>
<dbReference type="SUPFAM" id="SSF46955">
    <property type="entry name" value="Putative DNA-binding domain"/>
    <property type="match status" value="1"/>
</dbReference>